<organism evidence="3 4">
    <name type="scientific">Streptomyces hoynatensis</name>
    <dbReference type="NCBI Taxonomy" id="1141874"/>
    <lineage>
        <taxon>Bacteria</taxon>
        <taxon>Bacillati</taxon>
        <taxon>Actinomycetota</taxon>
        <taxon>Actinomycetes</taxon>
        <taxon>Kitasatosporales</taxon>
        <taxon>Streptomycetaceae</taxon>
        <taxon>Streptomyces</taxon>
    </lineage>
</organism>
<dbReference type="InterPro" id="IPR019832">
    <property type="entry name" value="Mn/Fe_SOD_C"/>
</dbReference>
<dbReference type="EMBL" id="RBAL01000007">
    <property type="protein sequence ID" value="RKN41593.1"/>
    <property type="molecule type" value="Genomic_DNA"/>
</dbReference>
<name>A0A3A9YZY1_9ACTN</name>
<feature type="compositionally biased region" description="Basic residues" evidence="1">
    <location>
        <begin position="206"/>
        <end position="215"/>
    </location>
</feature>
<dbReference type="GO" id="GO:0004784">
    <property type="term" value="F:superoxide dismutase activity"/>
    <property type="evidence" value="ECO:0007669"/>
    <property type="project" value="InterPro"/>
</dbReference>
<accession>A0A3A9YZY1</accession>
<dbReference type="PANTHER" id="PTHR42769">
    <property type="entry name" value="SUPEROXIDE DISMUTASE"/>
    <property type="match status" value="1"/>
</dbReference>
<protein>
    <recommendedName>
        <fullName evidence="2">Manganese/iron superoxide dismutase C-terminal domain-containing protein</fullName>
    </recommendedName>
</protein>
<feature type="region of interest" description="Disordered" evidence="1">
    <location>
        <begin position="143"/>
        <end position="215"/>
    </location>
</feature>
<dbReference type="InterPro" id="IPR036314">
    <property type="entry name" value="SOD_C_sf"/>
</dbReference>
<dbReference type="Proteomes" id="UP000272474">
    <property type="component" value="Unassembled WGS sequence"/>
</dbReference>
<gene>
    <name evidence="3" type="ORF">D7294_13910</name>
</gene>
<feature type="region of interest" description="Disordered" evidence="1">
    <location>
        <begin position="26"/>
        <end position="56"/>
    </location>
</feature>
<feature type="compositionally biased region" description="Basic and acidic residues" evidence="1">
    <location>
        <begin position="172"/>
        <end position="183"/>
    </location>
</feature>
<keyword evidence="4" id="KW-1185">Reference proteome</keyword>
<evidence type="ECO:0000259" key="2">
    <source>
        <dbReference type="Pfam" id="PF02777"/>
    </source>
</evidence>
<dbReference type="RefSeq" id="WP_206619504.1">
    <property type="nucleotide sequence ID" value="NZ_RBAL01000007.1"/>
</dbReference>
<feature type="non-terminal residue" evidence="3">
    <location>
        <position position="1"/>
    </location>
</feature>
<evidence type="ECO:0000256" key="1">
    <source>
        <dbReference type="SAM" id="MobiDB-lite"/>
    </source>
</evidence>
<feature type="domain" description="Manganese/iron superoxide dismutase C-terminal" evidence="2">
    <location>
        <begin position="55"/>
        <end position="139"/>
    </location>
</feature>
<sequence>QRHQLPLNHPDIPSPTQTVTLTTTVAPSHDTPQHHPPTPASHHAHDPSQSTRHPCRKEFSKAATGHFGSGWAWLVLNLETHEPEIVTTHDAQTPLAASTAAPLPAVDVWEHAHYIDSRNERARCLDAIRNIVNWKFANEHLAKHPPVPEDQAAHRRRRGSRVGRPPAFNRQTHRDRNRVELHQPLEAMARPGHAHGQTLPPLPRRTPPRQHPHPAKHLIHQTLPGAVGSPWRLPSWRQPAQ</sequence>
<reference evidence="3 4" key="1">
    <citation type="journal article" date="2014" name="Int. J. Syst. Evol. Microbiol.">
        <title>Streptomyces hoynatensis sp. nov., isolated from deep marine sediment.</title>
        <authorList>
            <person name="Veyisoglu A."/>
            <person name="Sahin N."/>
        </authorList>
    </citation>
    <scope>NUCLEOTIDE SEQUENCE [LARGE SCALE GENOMIC DNA]</scope>
    <source>
        <strain evidence="3 4">KCTC 29097</strain>
    </source>
</reference>
<dbReference type="Gene3D" id="3.55.40.20">
    <property type="entry name" value="Iron/manganese superoxide dismutase, C-terminal domain"/>
    <property type="match status" value="1"/>
</dbReference>
<evidence type="ECO:0000313" key="4">
    <source>
        <dbReference type="Proteomes" id="UP000272474"/>
    </source>
</evidence>
<comment type="caution">
    <text evidence="3">The sequence shown here is derived from an EMBL/GenBank/DDBJ whole genome shotgun (WGS) entry which is preliminary data.</text>
</comment>
<dbReference type="AlphaFoldDB" id="A0A3A9YZY1"/>
<proteinExistence type="predicted"/>
<dbReference type="GO" id="GO:0046872">
    <property type="term" value="F:metal ion binding"/>
    <property type="evidence" value="ECO:0007669"/>
    <property type="project" value="InterPro"/>
</dbReference>
<evidence type="ECO:0000313" key="3">
    <source>
        <dbReference type="EMBL" id="RKN41593.1"/>
    </source>
</evidence>
<dbReference type="SUPFAM" id="SSF54719">
    <property type="entry name" value="Fe,Mn superoxide dismutase (SOD), C-terminal domain"/>
    <property type="match status" value="1"/>
</dbReference>
<dbReference type="PANTHER" id="PTHR42769:SF3">
    <property type="entry name" value="SUPEROXIDE DISMUTASE [FE] 2, CHLOROPLASTIC"/>
    <property type="match status" value="1"/>
</dbReference>
<dbReference type="Pfam" id="PF02777">
    <property type="entry name" value="Sod_Fe_C"/>
    <property type="match status" value="1"/>
</dbReference>